<organism evidence="8 9">
    <name type="scientific">Chitinophaga lutea</name>
    <dbReference type="NCBI Taxonomy" id="2488634"/>
    <lineage>
        <taxon>Bacteria</taxon>
        <taxon>Pseudomonadati</taxon>
        <taxon>Bacteroidota</taxon>
        <taxon>Chitinophagia</taxon>
        <taxon>Chitinophagales</taxon>
        <taxon>Chitinophagaceae</taxon>
        <taxon>Chitinophaga</taxon>
    </lineage>
</organism>
<evidence type="ECO:0000313" key="8">
    <source>
        <dbReference type="EMBL" id="RPE12264.1"/>
    </source>
</evidence>
<keyword evidence="4 6" id="KW-0472">Membrane</keyword>
<comment type="caution">
    <text evidence="8">The sequence shown here is derived from an EMBL/GenBank/DDBJ whole genome shotgun (WGS) entry which is preliminary data.</text>
</comment>
<dbReference type="EMBL" id="RPDH01000001">
    <property type="protein sequence ID" value="RPE12264.1"/>
    <property type="molecule type" value="Genomic_DNA"/>
</dbReference>
<dbReference type="Pfam" id="PF26002">
    <property type="entry name" value="Beta-barrel_AprE"/>
    <property type="match status" value="1"/>
</dbReference>
<dbReference type="PANTHER" id="PTHR30386">
    <property type="entry name" value="MEMBRANE FUSION SUBUNIT OF EMRAB-TOLC MULTIDRUG EFFLUX PUMP"/>
    <property type="match status" value="1"/>
</dbReference>
<evidence type="ECO:0000256" key="3">
    <source>
        <dbReference type="ARBA" id="ARBA00022989"/>
    </source>
</evidence>
<reference evidence="8 9" key="1">
    <citation type="submission" date="2018-11" db="EMBL/GenBank/DDBJ databases">
        <title>Chitinophaga lutea sp.nov., isolate from arsenic contaminated soil.</title>
        <authorList>
            <person name="Zong Y."/>
        </authorList>
    </citation>
    <scope>NUCLEOTIDE SEQUENCE [LARGE SCALE GENOMIC DNA]</scope>
    <source>
        <strain evidence="8 9">ZY74</strain>
    </source>
</reference>
<name>A0A3N4QKG6_9BACT</name>
<evidence type="ECO:0000256" key="5">
    <source>
        <dbReference type="SAM" id="Coils"/>
    </source>
</evidence>
<keyword evidence="3 6" id="KW-1133">Transmembrane helix</keyword>
<dbReference type="InterPro" id="IPR058982">
    <property type="entry name" value="Beta-barrel_AprE"/>
</dbReference>
<dbReference type="AlphaFoldDB" id="A0A3N4QKG6"/>
<keyword evidence="9" id="KW-1185">Reference proteome</keyword>
<evidence type="ECO:0000313" key="9">
    <source>
        <dbReference type="Proteomes" id="UP000278351"/>
    </source>
</evidence>
<dbReference type="InterPro" id="IPR050739">
    <property type="entry name" value="MFP"/>
</dbReference>
<gene>
    <name evidence="8" type="ORF">EGT74_01530</name>
</gene>
<proteinExistence type="predicted"/>
<feature type="coiled-coil region" evidence="5">
    <location>
        <begin position="170"/>
        <end position="197"/>
    </location>
</feature>
<evidence type="ECO:0000256" key="6">
    <source>
        <dbReference type="SAM" id="Phobius"/>
    </source>
</evidence>
<comment type="subcellular location">
    <subcellularLocation>
        <location evidence="1">Membrane</location>
        <topology evidence="1">Single-pass membrane protein</topology>
    </subcellularLocation>
</comment>
<dbReference type="GO" id="GO:0016020">
    <property type="term" value="C:membrane"/>
    <property type="evidence" value="ECO:0007669"/>
    <property type="project" value="UniProtKB-SubCell"/>
</dbReference>
<accession>A0A3N4QKG6</accession>
<evidence type="ECO:0000256" key="2">
    <source>
        <dbReference type="ARBA" id="ARBA00022692"/>
    </source>
</evidence>
<keyword evidence="5" id="KW-0175">Coiled coil</keyword>
<evidence type="ECO:0000256" key="1">
    <source>
        <dbReference type="ARBA" id="ARBA00004167"/>
    </source>
</evidence>
<dbReference type="OrthoDB" id="7057889at2"/>
<dbReference type="Gene3D" id="2.40.30.170">
    <property type="match status" value="1"/>
</dbReference>
<evidence type="ECO:0000256" key="4">
    <source>
        <dbReference type="ARBA" id="ARBA00023136"/>
    </source>
</evidence>
<protein>
    <submittedName>
        <fullName evidence="8">HlyD family efflux transporter periplasmic adaptor subunit</fullName>
    </submittedName>
</protein>
<keyword evidence="2 6" id="KW-0812">Transmembrane</keyword>
<dbReference type="RefSeq" id="WP_123844766.1">
    <property type="nucleotide sequence ID" value="NZ_RPDH01000001.1"/>
</dbReference>
<sequence>MAEEIKYHFSQRSEMAQEIISRKPGFLEKSALYLFLGILVILISSTWFVKYPDIIEGKALLSATNAPKELIIRHEGRLTKLLAGNRKQVVKNELLGLMESTASHQDVLRLSSMIDKCIVLLNANRFKEAAGCFSGGYGNLGEARDAYREFIGALQQFDDYMVNGFYGRKMEMLRQDIETLEQAKEVIQRQFELTEQDMLLAEESFNMNRNLFEEKVIAREAFRNEKSKFVNKKMTVSQLSSAILSNITQKREKLKEIDQLKHDLAQQKALFLQAVQSLQNVVDEWKRKYVIVAPIDGEVVLNVPLQEQQFLQQGKMIGYIDPGHSHYFAEVNLPQANFGKVDTGQQVQLRVAAYPFQEVGFLQGTINYVSRVSTDSGFVATVRLDNGLVTSNNVPLAYKSGLKAEAIVITRNVRLMNRLVNNVFKSVSVGTK</sequence>
<feature type="transmembrane region" description="Helical" evidence="6">
    <location>
        <begin position="31"/>
        <end position="49"/>
    </location>
</feature>
<dbReference type="PANTHER" id="PTHR30386:SF26">
    <property type="entry name" value="TRANSPORT PROTEIN COMB"/>
    <property type="match status" value="1"/>
</dbReference>
<dbReference type="Proteomes" id="UP000278351">
    <property type="component" value="Unassembled WGS sequence"/>
</dbReference>
<evidence type="ECO:0000259" key="7">
    <source>
        <dbReference type="Pfam" id="PF26002"/>
    </source>
</evidence>
<feature type="domain" description="AprE-like beta-barrel" evidence="7">
    <location>
        <begin position="329"/>
        <end position="410"/>
    </location>
</feature>